<dbReference type="Pfam" id="PF22178">
    <property type="entry name" value="Gp5_trimer_C"/>
    <property type="match status" value="1"/>
</dbReference>
<comment type="subcellular location">
    <subcellularLocation>
        <location evidence="1">Secreted</location>
    </subcellularLocation>
</comment>
<reference evidence="8 10" key="1">
    <citation type="submission" date="2016-11" db="EMBL/GenBank/DDBJ databases">
        <authorList>
            <person name="Jaros S."/>
            <person name="Januszkiewicz K."/>
            <person name="Wedrychowicz H."/>
        </authorList>
    </citation>
    <scope>NUCLEOTIDE SEQUENCE [LARGE SCALE GENOMIC DNA]</scope>
    <source>
        <strain evidence="8">NVI 5450</strain>
    </source>
</reference>
<feature type="domain" description="Gp5/Type VI secretion system Vgr protein OB-fold" evidence="5">
    <location>
        <begin position="382"/>
        <end position="451"/>
    </location>
</feature>
<dbReference type="RefSeq" id="WP_075472751.1">
    <property type="nucleotide sequence ID" value="NZ_CAWQZC010000031.1"/>
</dbReference>
<dbReference type="NCBIfam" id="TIGR03361">
    <property type="entry name" value="VI_Rhs_Vgr"/>
    <property type="match status" value="1"/>
</dbReference>
<evidence type="ECO:0000313" key="10">
    <source>
        <dbReference type="Proteomes" id="UP000183794"/>
    </source>
</evidence>
<dbReference type="InterPro" id="IPR006533">
    <property type="entry name" value="T6SS_Vgr_RhsGE"/>
</dbReference>
<evidence type="ECO:0000313" key="8">
    <source>
        <dbReference type="EMBL" id="SGZ07646.1"/>
    </source>
</evidence>
<feature type="region of interest" description="Disordered" evidence="4">
    <location>
        <begin position="448"/>
        <end position="481"/>
    </location>
</feature>
<comment type="similarity">
    <text evidence="2">Belongs to the VgrG protein family.</text>
</comment>
<evidence type="ECO:0000259" key="5">
    <source>
        <dbReference type="Pfam" id="PF04717"/>
    </source>
</evidence>
<protein>
    <submittedName>
        <fullName evidence="8">Uncharacterized protein</fullName>
    </submittedName>
</protein>
<gene>
    <name evidence="7" type="ORF">MT2528_3028</name>
    <name evidence="8" type="ORF">NVI5450_3225</name>
</gene>
<evidence type="ECO:0000313" key="7">
    <source>
        <dbReference type="EMBL" id="SGY95594.1"/>
    </source>
</evidence>
<dbReference type="AlphaFoldDB" id="A0A1L0A421"/>
<proteinExistence type="inferred from homology"/>
<accession>A0A1L0A421</accession>
<dbReference type="OrthoDB" id="9762420at2"/>
<dbReference type="Proteomes" id="UP000183794">
    <property type="component" value="Unassembled WGS sequence"/>
</dbReference>
<dbReference type="NCBIfam" id="TIGR01646">
    <property type="entry name" value="vgr_GE"/>
    <property type="match status" value="1"/>
</dbReference>
<reference evidence="7 9" key="2">
    <citation type="submission" date="2016-11" db="EMBL/GenBank/DDBJ databases">
        <authorList>
            <person name="Klemetsen T."/>
        </authorList>
    </citation>
    <scope>NUCLEOTIDE SEQUENCE [LARGE SCALE GENOMIC DNA]</scope>
    <source>
        <strain evidence="7">MT 2528</strain>
    </source>
</reference>
<evidence type="ECO:0000313" key="9">
    <source>
        <dbReference type="Proteomes" id="UP000182660"/>
    </source>
</evidence>
<dbReference type="PANTHER" id="PTHR32305:SF15">
    <property type="entry name" value="PROTEIN RHSA-RELATED"/>
    <property type="match status" value="1"/>
</dbReference>
<evidence type="ECO:0000259" key="6">
    <source>
        <dbReference type="Pfam" id="PF22178"/>
    </source>
</evidence>
<dbReference type="SUPFAM" id="SSF69349">
    <property type="entry name" value="Phage fibre proteins"/>
    <property type="match status" value="1"/>
</dbReference>
<dbReference type="EMBL" id="FPLD01000086">
    <property type="protein sequence ID" value="SGZ07646.1"/>
    <property type="molecule type" value="Genomic_DNA"/>
</dbReference>
<dbReference type="InterPro" id="IPR037026">
    <property type="entry name" value="Vgr_OB-fold_dom_sf"/>
</dbReference>
<dbReference type="InterPro" id="IPR050708">
    <property type="entry name" value="T6SS_VgrG/RHS"/>
</dbReference>
<dbReference type="Proteomes" id="UP000182660">
    <property type="component" value="Unassembled WGS sequence"/>
</dbReference>
<dbReference type="InterPro" id="IPR054030">
    <property type="entry name" value="Gp5_Vgr_C"/>
</dbReference>
<keyword evidence="9" id="KW-1185">Reference proteome</keyword>
<dbReference type="Gene3D" id="2.30.110.50">
    <property type="match status" value="1"/>
</dbReference>
<dbReference type="Gene3D" id="2.40.50.230">
    <property type="entry name" value="Gp5 N-terminal domain"/>
    <property type="match status" value="1"/>
</dbReference>
<dbReference type="SUPFAM" id="SSF69255">
    <property type="entry name" value="gp5 N-terminal domain-like"/>
    <property type="match status" value="1"/>
</dbReference>
<evidence type="ECO:0000256" key="3">
    <source>
        <dbReference type="ARBA" id="ARBA00022525"/>
    </source>
</evidence>
<dbReference type="SUPFAM" id="SSF69279">
    <property type="entry name" value="Phage tail proteins"/>
    <property type="match status" value="2"/>
</dbReference>
<organism evidence="8 10">
    <name type="scientific">Moritella viscosa</name>
    <dbReference type="NCBI Taxonomy" id="80854"/>
    <lineage>
        <taxon>Bacteria</taxon>
        <taxon>Pseudomonadati</taxon>
        <taxon>Pseudomonadota</taxon>
        <taxon>Gammaproteobacteria</taxon>
        <taxon>Alteromonadales</taxon>
        <taxon>Moritellaceae</taxon>
        <taxon>Moritella</taxon>
    </lineage>
</organism>
<dbReference type="InterPro" id="IPR017847">
    <property type="entry name" value="T6SS_RhsGE_Vgr_subset"/>
</dbReference>
<dbReference type="Gene3D" id="3.55.50.10">
    <property type="entry name" value="Baseplate protein-like domains"/>
    <property type="match status" value="1"/>
</dbReference>
<dbReference type="Pfam" id="PF04717">
    <property type="entry name" value="Phage_base_V"/>
    <property type="match status" value="1"/>
</dbReference>
<evidence type="ECO:0000256" key="4">
    <source>
        <dbReference type="SAM" id="MobiDB-lite"/>
    </source>
</evidence>
<dbReference type="Gene3D" id="4.10.220.110">
    <property type="match status" value="1"/>
</dbReference>
<feature type="domain" description="Gp5/Type VI secretion system Vgr C-terminal trimerisation" evidence="6">
    <location>
        <begin position="465"/>
        <end position="570"/>
    </location>
</feature>
<dbReference type="GO" id="GO:0005576">
    <property type="term" value="C:extracellular region"/>
    <property type="evidence" value="ECO:0007669"/>
    <property type="project" value="UniProtKB-SubCell"/>
</dbReference>
<dbReference type="PANTHER" id="PTHR32305">
    <property type="match status" value="1"/>
</dbReference>
<dbReference type="Pfam" id="PF05954">
    <property type="entry name" value="Phage_GPD"/>
    <property type="match status" value="1"/>
</dbReference>
<dbReference type="GeneID" id="61296869"/>
<evidence type="ECO:0000256" key="2">
    <source>
        <dbReference type="ARBA" id="ARBA00005558"/>
    </source>
</evidence>
<feature type="compositionally biased region" description="Polar residues" evidence="4">
    <location>
        <begin position="458"/>
        <end position="481"/>
    </location>
</feature>
<name>A0A1L0A421_9GAMM</name>
<dbReference type="EMBL" id="FPLJ01000065">
    <property type="protein sequence ID" value="SGY95594.1"/>
    <property type="molecule type" value="Genomic_DNA"/>
</dbReference>
<keyword evidence="3" id="KW-0964">Secreted</keyword>
<sequence>MSASHYNEEQRPIIAKLDGKGPFIVTQLTVKESISDSSHFIVSLISREKISEKLLGKGILIQYSAGIEGNRKNTRRFLALISSLENIEFSVEKQLYKYRIEAIDPLSIFAFRTTSRSFQGMTSKRIIENVLSDSGLKGYFKLSPRTAGSKHDYCIQFNETDLNFIKRLMAFEGWHYHCNHTGNQPSVVIADSNQDFGKADNDKIPFIIQANDKVFAITQWHCRNQLGSTKLYLSDHSEELAECFNSGNRNTTAKVNNIVLSEYFFGQGNTNKNGIRDAAKRQMESVDCQKTLFQAQSAIPSLGAGLRFNLTEHTDSDYNQEYVIIQAEHYFEAHENGANVEYKNSFKCIPFSTPLRPPFINKPSINHIQSAEVTGPSGEDVNQDKLGRIKVHFHWDRDAKKDENSSCWIPVAQATASNGFGVQFIPRIGDEVLVSFIDGDPDRPVVSGSIYNGKNKPPYNTATQSGIKTRTTPNGSANTGNELRFEDKKDKEEVFLQAEKDFTMNIKNDLKQTIKGIARCDVEKTMNWQSKETMTLATEEKLSASATKDLILKSDATISSSAGKNNELSASSKVSVDGQSIELKAKSKITLSVGSSSIELSQDGITLSGAKITIAGKAKVDIKAALIDIKSQAKASVKGAIVEINGSAMTQVKAGAMVQIQGAIAKVN</sequence>
<dbReference type="InterPro" id="IPR006531">
    <property type="entry name" value="Gp5/Vgr_OB"/>
</dbReference>
<evidence type="ECO:0000256" key="1">
    <source>
        <dbReference type="ARBA" id="ARBA00004613"/>
    </source>
</evidence>